<feature type="region of interest" description="Disordered" evidence="1">
    <location>
        <begin position="47"/>
        <end position="106"/>
    </location>
</feature>
<evidence type="ECO:0000256" key="1">
    <source>
        <dbReference type="SAM" id="MobiDB-lite"/>
    </source>
</evidence>
<evidence type="ECO:0000313" key="2">
    <source>
        <dbReference type="EMBL" id="KAF2727541.1"/>
    </source>
</evidence>
<dbReference type="Proteomes" id="UP000799444">
    <property type="component" value="Unassembled WGS sequence"/>
</dbReference>
<gene>
    <name evidence="2" type="ORF">EJ04DRAFT_517187</name>
</gene>
<dbReference type="EMBL" id="ML996326">
    <property type="protein sequence ID" value="KAF2727541.1"/>
    <property type="molecule type" value="Genomic_DNA"/>
</dbReference>
<name>A0A9P4QMH8_9PLEO</name>
<dbReference type="AlphaFoldDB" id="A0A9P4QMH8"/>
<protein>
    <submittedName>
        <fullName evidence="2">Uncharacterized protein</fullName>
    </submittedName>
</protein>
<evidence type="ECO:0000313" key="3">
    <source>
        <dbReference type="Proteomes" id="UP000799444"/>
    </source>
</evidence>
<sequence>MLMAWGLQVRIPRPAYALARALDFTNRTPPSYELATYSRLGTHETARMPAECSTRTLTTPYPNPSTKSSVLHLPQPTGIHPSDTSQTSKAPAECRQRQQIRGSQRR</sequence>
<feature type="compositionally biased region" description="Low complexity" evidence="1">
    <location>
        <begin position="97"/>
        <end position="106"/>
    </location>
</feature>
<accession>A0A9P4QMH8</accession>
<comment type="caution">
    <text evidence="2">The sequence shown here is derived from an EMBL/GenBank/DDBJ whole genome shotgun (WGS) entry which is preliminary data.</text>
</comment>
<reference evidence="2" key="1">
    <citation type="journal article" date="2020" name="Stud. Mycol.">
        <title>101 Dothideomycetes genomes: a test case for predicting lifestyles and emergence of pathogens.</title>
        <authorList>
            <person name="Haridas S."/>
            <person name="Albert R."/>
            <person name="Binder M."/>
            <person name="Bloem J."/>
            <person name="Labutti K."/>
            <person name="Salamov A."/>
            <person name="Andreopoulos B."/>
            <person name="Baker S."/>
            <person name="Barry K."/>
            <person name="Bills G."/>
            <person name="Bluhm B."/>
            <person name="Cannon C."/>
            <person name="Castanera R."/>
            <person name="Culley D."/>
            <person name="Daum C."/>
            <person name="Ezra D."/>
            <person name="Gonzalez J."/>
            <person name="Henrissat B."/>
            <person name="Kuo A."/>
            <person name="Liang C."/>
            <person name="Lipzen A."/>
            <person name="Lutzoni F."/>
            <person name="Magnuson J."/>
            <person name="Mondo S."/>
            <person name="Nolan M."/>
            <person name="Ohm R."/>
            <person name="Pangilinan J."/>
            <person name="Park H.-J."/>
            <person name="Ramirez L."/>
            <person name="Alfaro M."/>
            <person name="Sun H."/>
            <person name="Tritt A."/>
            <person name="Yoshinaga Y."/>
            <person name="Zwiers L.-H."/>
            <person name="Turgeon B."/>
            <person name="Goodwin S."/>
            <person name="Spatafora J."/>
            <person name="Crous P."/>
            <person name="Grigoriev I."/>
        </authorList>
    </citation>
    <scope>NUCLEOTIDE SEQUENCE</scope>
    <source>
        <strain evidence="2">CBS 125425</strain>
    </source>
</reference>
<feature type="compositionally biased region" description="Polar residues" evidence="1">
    <location>
        <begin position="53"/>
        <end position="69"/>
    </location>
</feature>
<organism evidence="2 3">
    <name type="scientific">Polyplosphaeria fusca</name>
    <dbReference type="NCBI Taxonomy" id="682080"/>
    <lineage>
        <taxon>Eukaryota</taxon>
        <taxon>Fungi</taxon>
        <taxon>Dikarya</taxon>
        <taxon>Ascomycota</taxon>
        <taxon>Pezizomycotina</taxon>
        <taxon>Dothideomycetes</taxon>
        <taxon>Pleosporomycetidae</taxon>
        <taxon>Pleosporales</taxon>
        <taxon>Tetraplosphaeriaceae</taxon>
        <taxon>Polyplosphaeria</taxon>
    </lineage>
</organism>
<proteinExistence type="predicted"/>
<keyword evidence="3" id="KW-1185">Reference proteome</keyword>